<organism evidence="1 2">
    <name type="scientific">Streptomyces echinatus</name>
    <dbReference type="NCBI Taxonomy" id="67293"/>
    <lineage>
        <taxon>Bacteria</taxon>
        <taxon>Bacillati</taxon>
        <taxon>Actinomycetota</taxon>
        <taxon>Actinomycetes</taxon>
        <taxon>Kitasatosporales</taxon>
        <taxon>Streptomycetaceae</taxon>
        <taxon>Streptomyces</taxon>
    </lineage>
</organism>
<sequence>MATESPPASGNGLAVYERFMNTVRRACATPEGRATLRQGLADHLENPWPMYVHLMPAGGIPVREDTPRHSLRQAEHPFLLVAALYAVHDAPNPRAGDKPLAVKEPAAAKPWENLGWSLARAARSGMRREVATGLLSHLCELEYDALMTELPSTVSLLRSSNVPVKWPVLLRDSVRYQRWAPDVRIDWARSYTIPAGSKEIS</sequence>
<dbReference type="InterPro" id="IPR038287">
    <property type="entry name" value="Cse2_sf"/>
</dbReference>
<evidence type="ECO:0000313" key="2">
    <source>
        <dbReference type="Proteomes" id="UP000585836"/>
    </source>
</evidence>
<dbReference type="EMBL" id="JACHJK010000039">
    <property type="protein sequence ID" value="MBB5932931.1"/>
    <property type="molecule type" value="Genomic_DNA"/>
</dbReference>
<reference evidence="1 2" key="1">
    <citation type="submission" date="2020-08" db="EMBL/GenBank/DDBJ databases">
        <title>Genomic Encyclopedia of Type Strains, Phase III (KMG-III): the genomes of soil and plant-associated and newly described type strains.</title>
        <authorList>
            <person name="Whitman W."/>
        </authorList>
    </citation>
    <scope>NUCLEOTIDE SEQUENCE [LARGE SCALE GENOMIC DNA]</scope>
    <source>
        <strain evidence="1 2">CECT 3313</strain>
    </source>
</reference>
<comment type="caution">
    <text evidence="1">The sequence shown here is derived from an EMBL/GenBank/DDBJ whole genome shotgun (WGS) entry which is preliminary data.</text>
</comment>
<dbReference type="NCBIfam" id="TIGR02548">
    <property type="entry name" value="casB_cse2"/>
    <property type="match status" value="1"/>
</dbReference>
<protein>
    <submittedName>
        <fullName evidence="1">CRISPR type I-E-associated protein CasB/Cse2</fullName>
    </submittedName>
</protein>
<dbReference type="Pfam" id="PF09485">
    <property type="entry name" value="CRISPR_Cse2"/>
    <property type="match status" value="1"/>
</dbReference>
<dbReference type="Proteomes" id="UP000585836">
    <property type="component" value="Unassembled WGS sequence"/>
</dbReference>
<evidence type="ECO:0000313" key="1">
    <source>
        <dbReference type="EMBL" id="MBB5932931.1"/>
    </source>
</evidence>
<dbReference type="RefSeq" id="WP_184976076.1">
    <property type="nucleotide sequence ID" value="NZ_JACHJK010000039.1"/>
</dbReference>
<dbReference type="AlphaFoldDB" id="A0A7W9Q3X0"/>
<dbReference type="InterPro" id="IPR013382">
    <property type="entry name" value="CRISPR-assoc_prot_Cse2"/>
</dbReference>
<name>A0A7W9Q3X0_9ACTN</name>
<proteinExistence type="predicted"/>
<gene>
    <name evidence="1" type="ORF">FHS34_008452</name>
</gene>
<accession>A0A7W9Q3X0</accession>
<dbReference type="Gene3D" id="1.10.520.40">
    <property type="entry name" value="CRISPR-associated protein Cse2"/>
    <property type="match status" value="1"/>
</dbReference>
<keyword evidence="2" id="KW-1185">Reference proteome</keyword>